<evidence type="ECO:0000313" key="13">
    <source>
        <dbReference type="Proteomes" id="UP000248330"/>
    </source>
</evidence>
<keyword evidence="4 8" id="KW-0915">Sodium</keyword>
<keyword evidence="6 8" id="KW-0830">Ubiquinone</keyword>
<evidence type="ECO:0000256" key="3">
    <source>
        <dbReference type="ARBA" id="ARBA00023027"/>
    </source>
</evidence>
<keyword evidence="1 8" id="KW-0813">Transport</keyword>
<dbReference type="HAMAP" id="MF_00425">
    <property type="entry name" value="NqrA"/>
    <property type="match status" value="1"/>
</dbReference>
<dbReference type="InterPro" id="IPR056148">
    <property type="entry name" value="NQRA_2nd"/>
</dbReference>
<dbReference type="Pfam" id="PF05896">
    <property type="entry name" value="NQRA_N"/>
    <property type="match status" value="1"/>
</dbReference>
<dbReference type="InterPro" id="IPR056147">
    <property type="entry name" value="NQRA_N"/>
</dbReference>
<dbReference type="NCBIfam" id="TIGR01936">
    <property type="entry name" value="nqrA"/>
    <property type="match status" value="1"/>
</dbReference>
<dbReference type="InterPro" id="IPR022615">
    <property type="entry name" value="NqrA_C_domain"/>
</dbReference>
<comment type="similarity">
    <text evidence="8">Belongs to the NqrA family.</text>
</comment>
<dbReference type="InterPro" id="IPR008703">
    <property type="entry name" value="NqrA"/>
</dbReference>
<evidence type="ECO:0000259" key="10">
    <source>
        <dbReference type="Pfam" id="PF11973"/>
    </source>
</evidence>
<dbReference type="GO" id="GO:0016655">
    <property type="term" value="F:oxidoreductase activity, acting on NAD(P)H, quinone or similar compound as acceptor"/>
    <property type="evidence" value="ECO:0007669"/>
    <property type="project" value="UniProtKB-UniRule"/>
</dbReference>
<dbReference type="EC" id="7.2.1.1" evidence="8"/>
<keyword evidence="3 8" id="KW-0520">NAD</keyword>
<evidence type="ECO:0000256" key="2">
    <source>
        <dbReference type="ARBA" id="ARBA00022967"/>
    </source>
</evidence>
<dbReference type="GO" id="GO:0006814">
    <property type="term" value="P:sodium ion transport"/>
    <property type="evidence" value="ECO:0007669"/>
    <property type="project" value="UniProtKB-UniRule"/>
</dbReference>
<evidence type="ECO:0000256" key="6">
    <source>
        <dbReference type="ARBA" id="ARBA00023075"/>
    </source>
</evidence>
<keyword evidence="5 8" id="KW-0406">Ion transport</keyword>
<proteinExistence type="inferred from homology"/>
<evidence type="ECO:0000259" key="11">
    <source>
        <dbReference type="Pfam" id="PF24836"/>
    </source>
</evidence>
<dbReference type="EMBL" id="QICN01000007">
    <property type="protein sequence ID" value="PXV66484.1"/>
    <property type="molecule type" value="Genomic_DNA"/>
</dbReference>
<dbReference type="NCBIfam" id="NF003759">
    <property type="entry name" value="PRK05352.1-2"/>
    <property type="match status" value="1"/>
</dbReference>
<dbReference type="AlphaFoldDB" id="A0A318EAE7"/>
<comment type="subunit">
    <text evidence="8">Composed of six subunits; NqrA, NqrB, NqrC, NqrD, NqrE and NqrF.</text>
</comment>
<dbReference type="PANTHER" id="PTHR37839:SF1">
    <property type="entry name" value="NA(+)-TRANSLOCATING NADH-QUINONE REDUCTASE SUBUNIT A"/>
    <property type="match status" value="1"/>
</dbReference>
<evidence type="ECO:0000256" key="5">
    <source>
        <dbReference type="ARBA" id="ARBA00023065"/>
    </source>
</evidence>
<keyword evidence="13" id="KW-1185">Reference proteome</keyword>
<organism evidence="12 13">
    <name type="scientific">Sinimarinibacterium flocculans</name>
    <dbReference type="NCBI Taxonomy" id="985250"/>
    <lineage>
        <taxon>Bacteria</taxon>
        <taxon>Pseudomonadati</taxon>
        <taxon>Pseudomonadota</taxon>
        <taxon>Gammaproteobacteria</taxon>
        <taxon>Nevskiales</taxon>
        <taxon>Nevskiaceae</taxon>
        <taxon>Sinimarinibacterium</taxon>
    </lineage>
</organism>
<evidence type="ECO:0000256" key="4">
    <source>
        <dbReference type="ARBA" id="ARBA00023053"/>
    </source>
</evidence>
<dbReference type="Pfam" id="PF24836">
    <property type="entry name" value="NQRA_2nd"/>
    <property type="match status" value="1"/>
</dbReference>
<keyword evidence="7 8" id="KW-0739">Sodium transport</keyword>
<comment type="caution">
    <text evidence="12">The sequence shown here is derived from an EMBL/GenBank/DDBJ whole genome shotgun (WGS) entry which is preliminary data.</text>
</comment>
<name>A0A318EAE7_9GAMM</name>
<evidence type="ECO:0000256" key="1">
    <source>
        <dbReference type="ARBA" id="ARBA00022448"/>
    </source>
</evidence>
<feature type="domain" description="Na(+)-translocating NADH-quinone reductase subunit A C-terminal" evidence="10">
    <location>
        <begin position="265"/>
        <end position="313"/>
    </location>
</feature>
<evidence type="ECO:0000259" key="9">
    <source>
        <dbReference type="Pfam" id="PF05896"/>
    </source>
</evidence>
<dbReference type="RefSeq" id="WP_245903906.1">
    <property type="nucleotide sequence ID" value="NZ_CAKZQT010000033.1"/>
</dbReference>
<evidence type="ECO:0000313" key="12">
    <source>
        <dbReference type="EMBL" id="PXV66484.1"/>
    </source>
</evidence>
<gene>
    <name evidence="8" type="primary">nqrA</name>
    <name evidence="12" type="ORF">C8D93_10748</name>
</gene>
<feature type="domain" description="NqrA second alpha/beta" evidence="11">
    <location>
        <begin position="118"/>
        <end position="260"/>
    </location>
</feature>
<feature type="domain" description="NqrA N-terminal barrel-sandwich hybrid" evidence="9">
    <location>
        <begin position="6"/>
        <end position="99"/>
    </location>
</feature>
<reference evidence="12 13" key="1">
    <citation type="submission" date="2018-04" db="EMBL/GenBank/DDBJ databases">
        <title>Genomic Encyclopedia of Type Strains, Phase IV (KMG-IV): sequencing the most valuable type-strain genomes for metagenomic binning, comparative biology and taxonomic classification.</title>
        <authorList>
            <person name="Goeker M."/>
        </authorList>
    </citation>
    <scope>NUCLEOTIDE SEQUENCE [LARGE SCALE GENOMIC DNA]</scope>
    <source>
        <strain evidence="12 13">DSM 104150</strain>
    </source>
</reference>
<evidence type="ECO:0000256" key="8">
    <source>
        <dbReference type="HAMAP-Rule" id="MF_00425"/>
    </source>
</evidence>
<dbReference type="PANTHER" id="PTHR37839">
    <property type="entry name" value="NA(+)-TRANSLOCATING NADH-QUINONE REDUCTASE SUBUNIT A"/>
    <property type="match status" value="1"/>
</dbReference>
<dbReference type="Pfam" id="PF11973">
    <property type="entry name" value="NQRA_SLBB"/>
    <property type="match status" value="1"/>
</dbReference>
<protein>
    <recommendedName>
        <fullName evidence="8">Na(+)-translocating NADH-quinone reductase subunit A</fullName>
        <shortName evidence="8">Na(+)-NQR subunit A</shortName>
        <shortName evidence="8">Na(+)-translocating NQR subunit A</shortName>
        <ecNumber evidence="8">7.2.1.1</ecNumber>
    </recommendedName>
    <alternativeName>
        <fullName evidence="8">NQR complex subunit A</fullName>
    </alternativeName>
    <alternativeName>
        <fullName evidence="8">NQR-1 subunit A</fullName>
    </alternativeName>
</protein>
<sequence>MDVTRIKIRKGLDLPLQGVPEQSIDDAPAVTTVGVVGADYIDLKPTMYVEVGDRVKLGQPLFEDKRRPGVLHTAPGAGEVVAINRGARRVLQSVVIRLDGNDEITFKSWSADQLGAIDADEVREQLRTSGLWTALRTRPYSRVPKVDATPAAIFVPCIDTRPLAADPAVVLRGQEDDFRNGLTVLARLADELYVCKAPGAAVPVPELPQIRVAEFEGPHPAGLVGTHMHFLKPVGAARGNWYLGPQDVVAIGRLFTTGRIDPTRVVALGGPQVVKPRLLRTRLGACLSELITPEIKSGEARPLSGSVFGGREARGWGNYLGRYNSQITVLAEGRERRLLGWINPAGDRHSVLNVFFSAFSRGRRRMAMNTSTNGSPRAMVPIGNYEKVMPLDMLATPLLRALLVRDTDAAQALGALELDEEDLALCSYVCVGKHDYGPILRANLEQIEQEG</sequence>
<dbReference type="Proteomes" id="UP000248330">
    <property type="component" value="Unassembled WGS sequence"/>
</dbReference>
<keyword evidence="2 8" id="KW-1278">Translocase</keyword>
<comment type="catalytic activity">
    <reaction evidence="8">
        <text>a ubiquinone + n Na(+)(in) + NADH + H(+) = a ubiquinol + n Na(+)(out) + NAD(+)</text>
        <dbReference type="Rhea" id="RHEA:47748"/>
        <dbReference type="Rhea" id="RHEA-COMP:9565"/>
        <dbReference type="Rhea" id="RHEA-COMP:9566"/>
        <dbReference type="ChEBI" id="CHEBI:15378"/>
        <dbReference type="ChEBI" id="CHEBI:16389"/>
        <dbReference type="ChEBI" id="CHEBI:17976"/>
        <dbReference type="ChEBI" id="CHEBI:29101"/>
        <dbReference type="ChEBI" id="CHEBI:57540"/>
        <dbReference type="ChEBI" id="CHEBI:57945"/>
        <dbReference type="EC" id="7.2.1.1"/>
    </reaction>
</comment>
<comment type="function">
    <text evidence="8">NQR complex catalyzes the reduction of ubiquinone-1 to ubiquinol by two successive reactions, coupled with the transport of Na(+) ions from the cytoplasm to the periplasm. NqrA to NqrE are probably involved in the second step, the conversion of ubisemiquinone to ubiquinol.</text>
</comment>
<evidence type="ECO:0000256" key="7">
    <source>
        <dbReference type="ARBA" id="ARBA00023201"/>
    </source>
</evidence>
<accession>A0A318EAE7</accession>